<evidence type="ECO:0000313" key="1">
    <source>
        <dbReference type="EMBL" id="CAG8693752.1"/>
    </source>
</evidence>
<accession>A0A9N9HM82</accession>
<dbReference type="AlphaFoldDB" id="A0A9N9HM82"/>
<proteinExistence type="predicted"/>
<name>A0A9N9HM82_9GLOM</name>
<dbReference type="Proteomes" id="UP000789831">
    <property type="component" value="Unassembled WGS sequence"/>
</dbReference>
<reference evidence="1" key="1">
    <citation type="submission" date="2021-06" db="EMBL/GenBank/DDBJ databases">
        <authorList>
            <person name="Kallberg Y."/>
            <person name="Tangrot J."/>
            <person name="Rosling A."/>
        </authorList>
    </citation>
    <scope>NUCLEOTIDE SEQUENCE</scope>
    <source>
        <strain evidence="1">MT106</strain>
    </source>
</reference>
<feature type="non-terminal residue" evidence="1">
    <location>
        <position position="1"/>
    </location>
</feature>
<protein>
    <submittedName>
        <fullName evidence="1">6843_t:CDS:1</fullName>
    </submittedName>
</protein>
<comment type="caution">
    <text evidence="1">The sequence shown here is derived from an EMBL/GenBank/DDBJ whole genome shotgun (WGS) entry which is preliminary data.</text>
</comment>
<organism evidence="1 2">
    <name type="scientific">Ambispora gerdemannii</name>
    <dbReference type="NCBI Taxonomy" id="144530"/>
    <lineage>
        <taxon>Eukaryota</taxon>
        <taxon>Fungi</taxon>
        <taxon>Fungi incertae sedis</taxon>
        <taxon>Mucoromycota</taxon>
        <taxon>Glomeromycotina</taxon>
        <taxon>Glomeromycetes</taxon>
        <taxon>Archaeosporales</taxon>
        <taxon>Ambisporaceae</taxon>
        <taxon>Ambispora</taxon>
    </lineage>
</organism>
<gene>
    <name evidence="1" type="ORF">AGERDE_LOCUS13201</name>
</gene>
<keyword evidence="2" id="KW-1185">Reference proteome</keyword>
<evidence type="ECO:0000313" key="2">
    <source>
        <dbReference type="Proteomes" id="UP000789831"/>
    </source>
</evidence>
<feature type="non-terminal residue" evidence="1">
    <location>
        <position position="43"/>
    </location>
</feature>
<dbReference type="EMBL" id="CAJVPL010015606">
    <property type="protein sequence ID" value="CAG8693752.1"/>
    <property type="molecule type" value="Genomic_DNA"/>
</dbReference>
<sequence length="43" mass="4888">PLEQTAKQAGEITTETHHDTRYEQCDEAQKIIEDTMQEGITPT</sequence>